<protein>
    <submittedName>
        <fullName evidence="1">Uncharacterized protein</fullName>
    </submittedName>
</protein>
<dbReference type="AlphaFoldDB" id="A0A822DU02"/>
<feature type="non-terminal residue" evidence="1">
    <location>
        <position position="62"/>
    </location>
</feature>
<evidence type="ECO:0000313" key="1">
    <source>
        <dbReference type="EMBL" id="CAF5084111.1"/>
    </source>
</evidence>
<dbReference type="EMBL" id="CAJOBR010077671">
    <property type="protein sequence ID" value="CAF5115572.1"/>
    <property type="molecule type" value="Genomic_DNA"/>
</dbReference>
<dbReference type="Proteomes" id="UP000663848">
    <property type="component" value="Unassembled WGS sequence"/>
</dbReference>
<evidence type="ECO:0000313" key="2">
    <source>
        <dbReference type="EMBL" id="CAF5115572.1"/>
    </source>
</evidence>
<feature type="non-terminal residue" evidence="1">
    <location>
        <position position="1"/>
    </location>
</feature>
<proteinExistence type="predicted"/>
<name>A0A822DU02_9BILA</name>
<sequence>RWSRKARYYLAEEVLFKYPTRFQEYLIDCTSAEIRNAFGKMLVALANHSRQDEEITNIPTGK</sequence>
<accession>A0A822DU02</accession>
<gene>
    <name evidence="1" type="ORF">QYT958_LOCUS44049</name>
    <name evidence="2" type="ORF">QYT958_LOCUS45735</name>
</gene>
<evidence type="ECO:0000313" key="3">
    <source>
        <dbReference type="Proteomes" id="UP000663848"/>
    </source>
</evidence>
<dbReference type="EMBL" id="CAJOBR010066004">
    <property type="protein sequence ID" value="CAF5084111.1"/>
    <property type="molecule type" value="Genomic_DNA"/>
</dbReference>
<organism evidence="1 3">
    <name type="scientific">Rotaria socialis</name>
    <dbReference type="NCBI Taxonomy" id="392032"/>
    <lineage>
        <taxon>Eukaryota</taxon>
        <taxon>Metazoa</taxon>
        <taxon>Spiralia</taxon>
        <taxon>Gnathifera</taxon>
        <taxon>Rotifera</taxon>
        <taxon>Eurotatoria</taxon>
        <taxon>Bdelloidea</taxon>
        <taxon>Philodinida</taxon>
        <taxon>Philodinidae</taxon>
        <taxon>Rotaria</taxon>
    </lineage>
</organism>
<reference evidence="1" key="1">
    <citation type="submission" date="2021-02" db="EMBL/GenBank/DDBJ databases">
        <authorList>
            <person name="Nowell W R."/>
        </authorList>
    </citation>
    <scope>NUCLEOTIDE SEQUENCE</scope>
</reference>
<comment type="caution">
    <text evidence="1">The sequence shown here is derived from an EMBL/GenBank/DDBJ whole genome shotgun (WGS) entry which is preliminary data.</text>
</comment>